<evidence type="ECO:0000313" key="3">
    <source>
        <dbReference type="Proteomes" id="UP001303115"/>
    </source>
</evidence>
<dbReference type="SUPFAM" id="SSF57903">
    <property type="entry name" value="FYVE/PHD zinc finger"/>
    <property type="match status" value="1"/>
</dbReference>
<protein>
    <submittedName>
        <fullName evidence="2">Uncharacterized protein</fullName>
    </submittedName>
</protein>
<feature type="region of interest" description="Disordered" evidence="1">
    <location>
        <begin position="461"/>
        <end position="481"/>
    </location>
</feature>
<reference evidence="3" key="1">
    <citation type="journal article" date="2023" name="Mol. Phylogenet. Evol.">
        <title>Genome-scale phylogeny and comparative genomics of the fungal order Sordariales.</title>
        <authorList>
            <person name="Hensen N."/>
            <person name="Bonometti L."/>
            <person name="Westerberg I."/>
            <person name="Brannstrom I.O."/>
            <person name="Guillou S."/>
            <person name="Cros-Aarteil S."/>
            <person name="Calhoun S."/>
            <person name="Haridas S."/>
            <person name="Kuo A."/>
            <person name="Mondo S."/>
            <person name="Pangilinan J."/>
            <person name="Riley R."/>
            <person name="LaButti K."/>
            <person name="Andreopoulos B."/>
            <person name="Lipzen A."/>
            <person name="Chen C."/>
            <person name="Yan M."/>
            <person name="Daum C."/>
            <person name="Ng V."/>
            <person name="Clum A."/>
            <person name="Steindorff A."/>
            <person name="Ohm R.A."/>
            <person name="Martin F."/>
            <person name="Silar P."/>
            <person name="Natvig D.O."/>
            <person name="Lalanne C."/>
            <person name="Gautier V."/>
            <person name="Ament-Velasquez S.L."/>
            <person name="Kruys A."/>
            <person name="Hutchinson M.I."/>
            <person name="Powell A.J."/>
            <person name="Barry K."/>
            <person name="Miller A.N."/>
            <person name="Grigoriev I.V."/>
            <person name="Debuchy R."/>
            <person name="Gladieux P."/>
            <person name="Hiltunen Thoren M."/>
            <person name="Johannesson H."/>
        </authorList>
    </citation>
    <scope>NUCLEOTIDE SEQUENCE [LARGE SCALE GENOMIC DNA]</scope>
    <source>
        <strain evidence="3">CBS 284.82</strain>
    </source>
</reference>
<comment type="caution">
    <text evidence="2">The sequence shown here is derived from an EMBL/GenBank/DDBJ whole genome shotgun (WGS) entry which is preliminary data.</text>
</comment>
<feature type="region of interest" description="Disordered" evidence="1">
    <location>
        <begin position="333"/>
        <end position="371"/>
    </location>
</feature>
<dbReference type="Proteomes" id="UP001303115">
    <property type="component" value="Unassembled WGS sequence"/>
</dbReference>
<evidence type="ECO:0000313" key="2">
    <source>
        <dbReference type="EMBL" id="KAK4042710.1"/>
    </source>
</evidence>
<dbReference type="InterPro" id="IPR011011">
    <property type="entry name" value="Znf_FYVE_PHD"/>
</dbReference>
<organism evidence="2 3">
    <name type="scientific">Parachaetomium inaequale</name>
    <dbReference type="NCBI Taxonomy" id="2588326"/>
    <lineage>
        <taxon>Eukaryota</taxon>
        <taxon>Fungi</taxon>
        <taxon>Dikarya</taxon>
        <taxon>Ascomycota</taxon>
        <taxon>Pezizomycotina</taxon>
        <taxon>Sordariomycetes</taxon>
        <taxon>Sordariomycetidae</taxon>
        <taxon>Sordariales</taxon>
        <taxon>Chaetomiaceae</taxon>
        <taxon>Parachaetomium</taxon>
    </lineage>
</organism>
<keyword evidence="3" id="KW-1185">Reference proteome</keyword>
<proteinExistence type="predicted"/>
<feature type="region of interest" description="Disordered" evidence="1">
    <location>
        <begin position="1"/>
        <end position="68"/>
    </location>
</feature>
<gene>
    <name evidence="2" type="ORF">C8A01DRAFT_44330</name>
</gene>
<feature type="compositionally biased region" description="Basic residues" evidence="1">
    <location>
        <begin position="472"/>
        <end position="481"/>
    </location>
</feature>
<name>A0AAN6SUG6_9PEZI</name>
<evidence type="ECO:0000256" key="1">
    <source>
        <dbReference type="SAM" id="MobiDB-lite"/>
    </source>
</evidence>
<feature type="compositionally biased region" description="Low complexity" evidence="1">
    <location>
        <begin position="333"/>
        <end position="347"/>
    </location>
</feature>
<sequence>MAVFVDLDEEDSGSPQDGKQPWNGPIDAVKPVPVTTASLGLPGNGGASTSNAAGKQREEAHGPAVGETLNQNSMTQALGCYPLRLPRTSIADSMTSIIMSVASSIDLNTLDNLSRTCRQIREGLLQYRTMLLVSTLHCTNEHLPVDPEETLRYRARAGNWYYMQDAARSSYNGKAGQCARDLVAECRRCGTVVCRNCTTKPPAPIVLRDRHRRLCGPCVTAPLGSLVRPRLSSEIRTDSDDMERAICRCESQGVWLCQPCGRSIRGDDSEYKGIWKWRNQYTEVLGGLGTGIGEGDRGVICGREKECCAAREREQEMDGDAEDAREAEFYQQATATPLSSSSGSSSSSGGGGSSLAAGPGGSGGSTASLSSLVSSSGAASALDRRTPSPALKPGYERHEVEGIGGVMKNMRVRMVKVGACVPEWDDERAKGEILGREVQGRRRSWCGWCRRVIPSRIDYEVGKQAEGEGKGKGKGKKGSGS</sequence>
<feature type="compositionally biased region" description="Gly residues" evidence="1">
    <location>
        <begin position="348"/>
        <end position="364"/>
    </location>
</feature>
<feature type="compositionally biased region" description="Acidic residues" evidence="1">
    <location>
        <begin position="1"/>
        <end position="12"/>
    </location>
</feature>
<dbReference type="AlphaFoldDB" id="A0AAN6SUG6"/>
<accession>A0AAN6SUG6</accession>
<feature type="compositionally biased region" description="Basic and acidic residues" evidence="1">
    <location>
        <begin position="461"/>
        <end position="471"/>
    </location>
</feature>
<dbReference type="EMBL" id="MU854337">
    <property type="protein sequence ID" value="KAK4042710.1"/>
    <property type="molecule type" value="Genomic_DNA"/>
</dbReference>
<dbReference type="CDD" id="cd00065">
    <property type="entry name" value="FYVE_like_SF"/>
    <property type="match status" value="1"/>
</dbReference>
<feature type="region of interest" description="Disordered" evidence="1">
    <location>
        <begin position="377"/>
        <end position="396"/>
    </location>
</feature>